<name>A0A4R1GIG7_9GAMM</name>
<dbReference type="PANTHER" id="PTHR48111:SF11">
    <property type="entry name" value="TWO-COMPONENT RESPONSE REGULATOR"/>
    <property type="match status" value="1"/>
</dbReference>
<evidence type="ECO:0000313" key="6">
    <source>
        <dbReference type="EMBL" id="TCK04052.1"/>
    </source>
</evidence>
<dbReference type="PROSITE" id="PS50110">
    <property type="entry name" value="RESPONSE_REGULATORY"/>
    <property type="match status" value="1"/>
</dbReference>
<dbReference type="AlphaFoldDB" id="A0A4R1GIG7"/>
<evidence type="ECO:0000313" key="7">
    <source>
        <dbReference type="Proteomes" id="UP000294546"/>
    </source>
</evidence>
<feature type="DNA-binding region" description="OmpR/PhoB-type" evidence="3">
    <location>
        <begin position="134"/>
        <end position="233"/>
    </location>
</feature>
<evidence type="ECO:0000256" key="3">
    <source>
        <dbReference type="PROSITE-ProRule" id="PRU01091"/>
    </source>
</evidence>
<evidence type="ECO:0000256" key="1">
    <source>
        <dbReference type="ARBA" id="ARBA00023125"/>
    </source>
</evidence>
<dbReference type="Gene3D" id="3.40.50.2300">
    <property type="match status" value="1"/>
</dbReference>
<dbReference type="GO" id="GO:0006355">
    <property type="term" value="P:regulation of DNA-templated transcription"/>
    <property type="evidence" value="ECO:0007669"/>
    <property type="project" value="InterPro"/>
</dbReference>
<keyword evidence="1 3" id="KW-0238">DNA-binding</keyword>
<evidence type="ECO:0000259" key="5">
    <source>
        <dbReference type="PROSITE" id="PS51755"/>
    </source>
</evidence>
<reference evidence="6 7" key="1">
    <citation type="submission" date="2019-03" db="EMBL/GenBank/DDBJ databases">
        <title>Genomic Encyclopedia of Archaeal and Bacterial Type Strains, Phase II (KMG-II): from individual species to whole genera.</title>
        <authorList>
            <person name="Goeker M."/>
        </authorList>
    </citation>
    <scope>NUCLEOTIDE SEQUENCE [LARGE SCALE GENOMIC DNA]</scope>
    <source>
        <strain evidence="6 7">DSM 27697</strain>
    </source>
</reference>
<dbReference type="GO" id="GO:0000976">
    <property type="term" value="F:transcription cis-regulatory region binding"/>
    <property type="evidence" value="ECO:0007669"/>
    <property type="project" value="TreeGrafter"/>
</dbReference>
<feature type="modified residue" description="4-aspartylphosphate" evidence="2">
    <location>
        <position position="56"/>
    </location>
</feature>
<dbReference type="InterPro" id="IPR016032">
    <property type="entry name" value="Sig_transdc_resp-reg_C-effctor"/>
</dbReference>
<dbReference type="InterPro" id="IPR001867">
    <property type="entry name" value="OmpR/PhoB-type_DNA-bd"/>
</dbReference>
<dbReference type="InterPro" id="IPR001789">
    <property type="entry name" value="Sig_transdc_resp-reg_receiver"/>
</dbReference>
<dbReference type="Gene3D" id="1.10.10.10">
    <property type="entry name" value="Winged helix-like DNA-binding domain superfamily/Winged helix DNA-binding domain"/>
    <property type="match status" value="1"/>
</dbReference>
<dbReference type="GO" id="GO:0000156">
    <property type="term" value="F:phosphorelay response regulator activity"/>
    <property type="evidence" value="ECO:0007669"/>
    <property type="project" value="TreeGrafter"/>
</dbReference>
<proteinExistence type="predicted"/>
<dbReference type="CDD" id="cd00383">
    <property type="entry name" value="trans_reg_C"/>
    <property type="match status" value="1"/>
</dbReference>
<gene>
    <name evidence="6" type="ORF">CLV83_3465</name>
</gene>
<dbReference type="SUPFAM" id="SSF52172">
    <property type="entry name" value="CheY-like"/>
    <property type="match status" value="1"/>
</dbReference>
<dbReference type="EMBL" id="SMFU01000011">
    <property type="protein sequence ID" value="TCK04052.1"/>
    <property type="molecule type" value="Genomic_DNA"/>
</dbReference>
<dbReference type="InterPro" id="IPR036388">
    <property type="entry name" value="WH-like_DNA-bd_sf"/>
</dbReference>
<dbReference type="PROSITE" id="PS51755">
    <property type="entry name" value="OMPR_PHOB"/>
    <property type="match status" value="1"/>
</dbReference>
<feature type="domain" description="Response regulatory" evidence="4">
    <location>
        <begin position="2"/>
        <end position="121"/>
    </location>
</feature>
<sequence>MKVLIAEDDLNIRLGLCDLLEAEGYDCIEAADGEQAWTLYSERIAGQPEPALVLLDIMMPKLDGYSVCKRIRQQDQQIPVIFITAKSEEIDQVLGLELGADDYIKKPFGSREVIARIHAVTRRSLAAAQPEPDNESFEMADLSVFPAQLRAERGGVKIDLSLRDMQILQLLHSNRGRVLSRDELFDRCWGRRYLPNSRTLDQHISKLRKAVERDVQTPEIIVTVHGVGYRYDG</sequence>
<evidence type="ECO:0000256" key="2">
    <source>
        <dbReference type="PROSITE-ProRule" id="PRU00169"/>
    </source>
</evidence>
<dbReference type="RefSeq" id="WP_132295315.1">
    <property type="nucleotide sequence ID" value="NZ_SMFU01000011.1"/>
</dbReference>
<keyword evidence="2" id="KW-0597">Phosphoprotein</keyword>
<dbReference type="GO" id="GO:0032993">
    <property type="term" value="C:protein-DNA complex"/>
    <property type="evidence" value="ECO:0007669"/>
    <property type="project" value="TreeGrafter"/>
</dbReference>
<dbReference type="Pfam" id="PF00486">
    <property type="entry name" value="Trans_reg_C"/>
    <property type="match status" value="1"/>
</dbReference>
<dbReference type="SMART" id="SM00862">
    <property type="entry name" value="Trans_reg_C"/>
    <property type="match status" value="1"/>
</dbReference>
<dbReference type="CDD" id="cd17574">
    <property type="entry name" value="REC_OmpR"/>
    <property type="match status" value="1"/>
</dbReference>
<dbReference type="PANTHER" id="PTHR48111">
    <property type="entry name" value="REGULATOR OF RPOS"/>
    <property type="match status" value="1"/>
</dbReference>
<dbReference type="SUPFAM" id="SSF46894">
    <property type="entry name" value="C-terminal effector domain of the bipartite response regulators"/>
    <property type="match status" value="1"/>
</dbReference>
<dbReference type="Pfam" id="PF00072">
    <property type="entry name" value="Response_reg"/>
    <property type="match status" value="1"/>
</dbReference>
<feature type="domain" description="OmpR/PhoB-type" evidence="5">
    <location>
        <begin position="134"/>
        <end position="233"/>
    </location>
</feature>
<dbReference type="Gene3D" id="6.10.250.690">
    <property type="match status" value="1"/>
</dbReference>
<organism evidence="6 7">
    <name type="scientific">Marinobacterium mangrovicola</name>
    <dbReference type="NCBI Taxonomy" id="1476959"/>
    <lineage>
        <taxon>Bacteria</taxon>
        <taxon>Pseudomonadati</taxon>
        <taxon>Pseudomonadota</taxon>
        <taxon>Gammaproteobacteria</taxon>
        <taxon>Oceanospirillales</taxon>
        <taxon>Oceanospirillaceae</taxon>
        <taxon>Marinobacterium</taxon>
    </lineage>
</organism>
<accession>A0A4R1GIG7</accession>
<evidence type="ECO:0000259" key="4">
    <source>
        <dbReference type="PROSITE" id="PS50110"/>
    </source>
</evidence>
<dbReference type="InterPro" id="IPR039420">
    <property type="entry name" value="WalR-like"/>
</dbReference>
<dbReference type="SMART" id="SM00448">
    <property type="entry name" value="REC"/>
    <property type="match status" value="1"/>
</dbReference>
<protein>
    <submittedName>
        <fullName evidence="6">DNA-binding response OmpR family regulator</fullName>
    </submittedName>
</protein>
<dbReference type="Proteomes" id="UP000294546">
    <property type="component" value="Unassembled WGS sequence"/>
</dbReference>
<dbReference type="OrthoDB" id="9802426at2"/>
<dbReference type="GO" id="GO:0005829">
    <property type="term" value="C:cytosol"/>
    <property type="evidence" value="ECO:0007669"/>
    <property type="project" value="TreeGrafter"/>
</dbReference>
<comment type="caution">
    <text evidence="6">The sequence shown here is derived from an EMBL/GenBank/DDBJ whole genome shotgun (WGS) entry which is preliminary data.</text>
</comment>
<dbReference type="InterPro" id="IPR011006">
    <property type="entry name" value="CheY-like_superfamily"/>
</dbReference>
<keyword evidence="7" id="KW-1185">Reference proteome</keyword>